<dbReference type="OrthoDB" id="10003767at2759"/>
<feature type="domain" description="Aminoglycoside phosphotransferase" evidence="1">
    <location>
        <begin position="96"/>
        <end position="326"/>
    </location>
</feature>
<dbReference type="RefSeq" id="XP_042996632.1">
    <property type="nucleotide sequence ID" value="XM_043140698.1"/>
</dbReference>
<dbReference type="EMBL" id="CP072754">
    <property type="protein sequence ID" value="QUC18959.1"/>
    <property type="molecule type" value="Genomic_DNA"/>
</dbReference>
<organism evidence="2 3">
    <name type="scientific">Ustilaginoidea virens</name>
    <name type="common">Rice false smut fungus</name>
    <name type="synonym">Villosiclava virens</name>
    <dbReference type="NCBI Taxonomy" id="1159556"/>
    <lineage>
        <taxon>Eukaryota</taxon>
        <taxon>Fungi</taxon>
        <taxon>Dikarya</taxon>
        <taxon>Ascomycota</taxon>
        <taxon>Pezizomycotina</taxon>
        <taxon>Sordariomycetes</taxon>
        <taxon>Hypocreomycetidae</taxon>
        <taxon>Hypocreales</taxon>
        <taxon>Clavicipitaceae</taxon>
        <taxon>Ustilaginoidea</taxon>
    </lineage>
</organism>
<name>A0A8E5HPY4_USTVR</name>
<protein>
    <recommendedName>
        <fullName evidence="1">Aminoglycoside phosphotransferase domain-containing protein</fullName>
    </recommendedName>
</protein>
<keyword evidence="3" id="KW-1185">Reference proteome</keyword>
<sequence>MPDELMTHDEAVSALLAFVFSGAIGSSEGKSAAYSLVEATSTTFSWWVALENMDGPAAPVNRYRIEIDRQSKRISPPRLIEITDAEMSDAILQATVTVHECPGVAYVVQLRHHGNVASMDALMTLISRTVDPQLLPVPPVFSIPGEKERQSTTGMGRQITQLIPGDVAWTVYPLMPHDEKLIYLRRIALAFQACWGLPLPTPRLIGELVATTHVDGKVLLSVGPDRHHSLGGPFSSVRDYLKAHVRSALVRLEKQQGIDDYKERFLDRVRNFVDGSLHNIPAIVERMPIVAMHADMGPHNIIVSSSEHSDIKAIIDWEFVASAPFMALHRIIEMHFRQPAENGYGREYDRADELREAFWGAIPEWKVWNEDESTLVFLEWFRFGLFLRPEWRPNDLPVQEAEEFWRENIRVVEGILLKFAVGDVVVQLISSENHQVWFLDIQDPSNEVNHFGIAKAVDASATMMGTPAYAAPEVHACREQTTKIDIYGLGATVVECLVGFPEETEMGLGAEEPQQSIISDFWRLEEAFRQRRSQRVERNFQGGGGPGIPRTGRGGALTNTEIRSIYAALVATLADFHVHPDTSLQVVQAVGSAFAKRGSLRFSGQS</sequence>
<dbReference type="InterPro" id="IPR002575">
    <property type="entry name" value="Aminoglycoside_PTrfase"/>
</dbReference>
<dbReference type="AlphaFoldDB" id="A0A8E5HPY4"/>
<dbReference type="InterPro" id="IPR011009">
    <property type="entry name" value="Kinase-like_dom_sf"/>
</dbReference>
<dbReference type="Gene3D" id="1.10.510.10">
    <property type="entry name" value="Transferase(Phosphotransferase) domain 1"/>
    <property type="match status" value="1"/>
</dbReference>
<evidence type="ECO:0000259" key="1">
    <source>
        <dbReference type="Pfam" id="PF01636"/>
    </source>
</evidence>
<dbReference type="SUPFAM" id="SSF56112">
    <property type="entry name" value="Protein kinase-like (PK-like)"/>
    <property type="match status" value="2"/>
</dbReference>
<evidence type="ECO:0000313" key="2">
    <source>
        <dbReference type="EMBL" id="QUC18959.1"/>
    </source>
</evidence>
<dbReference type="PANTHER" id="PTHR21310:SF15">
    <property type="entry name" value="AMINOGLYCOSIDE PHOSPHOTRANSFERASE DOMAIN-CONTAINING PROTEIN"/>
    <property type="match status" value="1"/>
</dbReference>
<dbReference type="KEGG" id="uvi:66063978"/>
<dbReference type="Proteomes" id="UP000027002">
    <property type="component" value="Chromosome 2"/>
</dbReference>
<evidence type="ECO:0000313" key="3">
    <source>
        <dbReference type="Proteomes" id="UP000027002"/>
    </source>
</evidence>
<dbReference type="Gene3D" id="3.90.1200.10">
    <property type="match status" value="1"/>
</dbReference>
<reference evidence="2" key="1">
    <citation type="submission" date="2020-03" db="EMBL/GenBank/DDBJ databases">
        <title>A mixture of massive structural variations and highly conserved coding sequences in Ustilaginoidea virens genome.</title>
        <authorList>
            <person name="Zhang K."/>
            <person name="Zhao Z."/>
            <person name="Zhang Z."/>
            <person name="Li Y."/>
            <person name="Hsiang T."/>
            <person name="Sun W."/>
        </authorList>
    </citation>
    <scope>NUCLEOTIDE SEQUENCE</scope>
    <source>
        <strain evidence="2">UV-8b</strain>
    </source>
</reference>
<gene>
    <name evidence="2" type="ORF">UV8b_03200</name>
</gene>
<proteinExistence type="predicted"/>
<dbReference type="GeneID" id="66063978"/>
<dbReference type="Pfam" id="PF01636">
    <property type="entry name" value="APH"/>
    <property type="match status" value="1"/>
</dbReference>
<accession>A0A8E5HPY4</accession>
<dbReference type="InterPro" id="IPR051678">
    <property type="entry name" value="AGP_Transferase"/>
</dbReference>
<dbReference type="PANTHER" id="PTHR21310">
    <property type="entry name" value="AMINOGLYCOSIDE PHOSPHOTRANSFERASE-RELATED-RELATED"/>
    <property type="match status" value="1"/>
</dbReference>